<accession>A0A1C0A5R0</accession>
<dbReference type="Gene3D" id="1.20.1260.10">
    <property type="match status" value="2"/>
</dbReference>
<dbReference type="InterPro" id="IPR003251">
    <property type="entry name" value="Rr_diiron-bd_dom"/>
</dbReference>
<dbReference type="CDD" id="cd01045">
    <property type="entry name" value="Ferritin_like_AB"/>
    <property type="match status" value="1"/>
</dbReference>
<dbReference type="GO" id="GO:0016491">
    <property type="term" value="F:oxidoreductase activity"/>
    <property type="evidence" value="ECO:0007669"/>
    <property type="project" value="InterPro"/>
</dbReference>
<dbReference type="InterPro" id="IPR012347">
    <property type="entry name" value="Ferritin-like"/>
</dbReference>
<protein>
    <submittedName>
        <fullName evidence="2">Rubrerythrin</fullName>
    </submittedName>
</protein>
<evidence type="ECO:0000313" key="3">
    <source>
        <dbReference type="Proteomes" id="UP000093514"/>
    </source>
</evidence>
<dbReference type="AlphaFoldDB" id="A0A1C0A5R0"/>
<dbReference type="PANTHER" id="PTHR33531">
    <property type="entry name" value="RUBRERYTHRIN SUBFAMILY"/>
    <property type="match status" value="1"/>
</dbReference>
<reference evidence="3" key="1">
    <citation type="submission" date="2016-07" db="EMBL/GenBank/DDBJ databases">
        <authorList>
            <person name="Florea S."/>
            <person name="Webb J.S."/>
            <person name="Jaromczyk J."/>
            <person name="Schardl C.L."/>
        </authorList>
    </citation>
    <scope>NUCLEOTIDE SEQUENCE [LARGE SCALE GENOMIC DNA]</scope>
    <source>
        <strain evidence="3">Z6</strain>
    </source>
</reference>
<name>A0A1C0A5R0_9FIRM</name>
<reference evidence="2 3" key="2">
    <citation type="submission" date="2016-08" db="EMBL/GenBank/DDBJ databases">
        <title>Orenia metallireducens sp. nov. strain Z6, a Novel Metal-reducing Firmicute from the Deep Subsurface.</title>
        <authorList>
            <person name="Maxim B.I."/>
            <person name="Kenneth K."/>
            <person name="Flynn T.M."/>
            <person name="Oloughlin E.J."/>
            <person name="Locke R.A."/>
            <person name="Weber J.R."/>
            <person name="Egan S.M."/>
            <person name="Mackie R.I."/>
            <person name="Cann I.K."/>
        </authorList>
    </citation>
    <scope>NUCLEOTIDE SEQUENCE [LARGE SCALE GENOMIC DNA]</scope>
    <source>
        <strain evidence="2 3">Z6</strain>
    </source>
</reference>
<organism evidence="2 3">
    <name type="scientific">Orenia metallireducens</name>
    <dbReference type="NCBI Taxonomy" id="1413210"/>
    <lineage>
        <taxon>Bacteria</taxon>
        <taxon>Bacillati</taxon>
        <taxon>Bacillota</taxon>
        <taxon>Clostridia</taxon>
        <taxon>Halanaerobiales</taxon>
        <taxon>Halobacteroidaceae</taxon>
        <taxon>Orenia</taxon>
    </lineage>
</organism>
<dbReference type="RefSeq" id="WP_068719390.1">
    <property type="nucleotide sequence ID" value="NZ_LWDV01000010.1"/>
</dbReference>
<sequence length="163" mass="19738">MNIYDFALDFERENKDYYEECAEQTRDSNLKRIFNYLAKEERRHEEIVKKLKQEEEVAKIESDILPKAKEVFKEIAKNISVNSEKPVQEDVNLYRKAVEMERSSYNFYKEKAEKVDISKIKEAFLKLAKEEKRHEIIMDNIVEHLERPLNWIEDAEFNHLDEY</sequence>
<proteinExistence type="predicted"/>
<gene>
    <name evidence="2" type="ORF">U472_14115</name>
</gene>
<dbReference type="GO" id="GO:0046872">
    <property type="term" value="F:metal ion binding"/>
    <property type="evidence" value="ECO:0007669"/>
    <property type="project" value="InterPro"/>
</dbReference>
<keyword evidence="3" id="KW-1185">Reference proteome</keyword>
<feature type="domain" description="Rubrerythrin diiron-binding" evidence="1">
    <location>
        <begin position="95"/>
        <end position="150"/>
    </location>
</feature>
<feature type="domain" description="Rubrerythrin diiron-binding" evidence="1">
    <location>
        <begin position="6"/>
        <end position="73"/>
    </location>
</feature>
<evidence type="ECO:0000259" key="1">
    <source>
        <dbReference type="Pfam" id="PF02915"/>
    </source>
</evidence>
<evidence type="ECO:0000313" key="2">
    <source>
        <dbReference type="EMBL" id="OCL25478.1"/>
    </source>
</evidence>
<dbReference type="EMBL" id="LWDV01000010">
    <property type="protein sequence ID" value="OCL25478.1"/>
    <property type="molecule type" value="Genomic_DNA"/>
</dbReference>
<dbReference type="InterPro" id="IPR009078">
    <property type="entry name" value="Ferritin-like_SF"/>
</dbReference>
<dbReference type="OrthoDB" id="9792569at2"/>
<dbReference type="PANTHER" id="PTHR33531:SF10">
    <property type="entry name" value="BLR7895 PROTEIN"/>
    <property type="match status" value="1"/>
</dbReference>
<dbReference type="Proteomes" id="UP000093514">
    <property type="component" value="Unassembled WGS sequence"/>
</dbReference>
<dbReference type="SUPFAM" id="SSF47240">
    <property type="entry name" value="Ferritin-like"/>
    <property type="match status" value="1"/>
</dbReference>
<dbReference type="Pfam" id="PF02915">
    <property type="entry name" value="Rubrerythrin"/>
    <property type="match status" value="2"/>
</dbReference>
<comment type="caution">
    <text evidence="2">The sequence shown here is derived from an EMBL/GenBank/DDBJ whole genome shotgun (WGS) entry which is preliminary data.</text>
</comment>